<feature type="binding site" evidence="7">
    <location>
        <position position="82"/>
    </location>
    <ligand>
        <name>S-adenosyl-L-methionine</name>
        <dbReference type="ChEBI" id="CHEBI:59789"/>
    </ligand>
</feature>
<dbReference type="RefSeq" id="WP_068386671.1">
    <property type="nucleotide sequence ID" value="NZ_LSZO01000017.1"/>
</dbReference>
<dbReference type="PANTHER" id="PTHR23417:SF14">
    <property type="entry name" value="PENTACOTRIPEPTIDE-REPEAT REGION OF PRORP DOMAIN-CONTAINING PROTEIN"/>
    <property type="match status" value="1"/>
</dbReference>
<comment type="caution">
    <text evidence="7">Lacks conserved residue(s) required for the propagation of feature annotation.</text>
</comment>
<evidence type="ECO:0000256" key="3">
    <source>
        <dbReference type="ARBA" id="ARBA00022603"/>
    </source>
</evidence>
<dbReference type="UniPathway" id="UPA00989"/>
<keyword evidence="6 7" id="KW-0819">tRNA processing</keyword>
<dbReference type="Pfam" id="PF02390">
    <property type="entry name" value="Methyltransf_4"/>
    <property type="match status" value="1"/>
</dbReference>
<dbReference type="Gene3D" id="3.40.50.150">
    <property type="entry name" value="Vaccinia Virus protein VP39"/>
    <property type="match status" value="1"/>
</dbReference>
<name>A0A139SY17_9GAMM</name>
<dbReference type="GO" id="GO:0043527">
    <property type="term" value="C:tRNA methyltransferase complex"/>
    <property type="evidence" value="ECO:0007669"/>
    <property type="project" value="TreeGrafter"/>
</dbReference>
<dbReference type="CDD" id="cd02440">
    <property type="entry name" value="AdoMet_MTases"/>
    <property type="match status" value="1"/>
</dbReference>
<dbReference type="GO" id="GO:0008176">
    <property type="term" value="F:tRNA (guanine(46)-N7)-methyltransferase activity"/>
    <property type="evidence" value="ECO:0007669"/>
    <property type="project" value="UniProtKB-UniRule"/>
</dbReference>
<feature type="binding site" evidence="7">
    <location>
        <position position="136"/>
    </location>
    <ligand>
        <name>substrate</name>
    </ligand>
</feature>
<keyword evidence="9" id="KW-1185">Reference proteome</keyword>
<dbReference type="InterPro" id="IPR055361">
    <property type="entry name" value="tRNA_methyltr_TrmB_bact"/>
</dbReference>
<evidence type="ECO:0000256" key="1">
    <source>
        <dbReference type="ARBA" id="ARBA00000142"/>
    </source>
</evidence>
<dbReference type="InterPro" id="IPR029063">
    <property type="entry name" value="SAM-dependent_MTases_sf"/>
</dbReference>
<evidence type="ECO:0000256" key="4">
    <source>
        <dbReference type="ARBA" id="ARBA00022679"/>
    </source>
</evidence>
<gene>
    <name evidence="7" type="primary">trmB</name>
    <name evidence="8" type="ORF">AXE65_08925</name>
</gene>
<dbReference type="HAMAP" id="MF_01057">
    <property type="entry name" value="tRNA_methyltr_TrmB"/>
    <property type="match status" value="1"/>
</dbReference>
<dbReference type="Proteomes" id="UP000072660">
    <property type="component" value="Unassembled WGS sequence"/>
</dbReference>
<dbReference type="AlphaFoldDB" id="A0A139SY17"/>
<comment type="caution">
    <text evidence="8">The sequence shown here is derived from an EMBL/GenBank/DDBJ whole genome shotgun (WGS) entry which is preliminary data.</text>
</comment>
<dbReference type="EC" id="2.1.1.33" evidence="7"/>
<feature type="binding site" evidence="7">
    <location>
        <position position="109"/>
    </location>
    <ligand>
        <name>S-adenosyl-L-methionine</name>
        <dbReference type="ChEBI" id="CHEBI:59789"/>
    </ligand>
</feature>
<comment type="pathway">
    <text evidence="7">tRNA modification; N(7)-methylguanine-tRNA biosynthesis.</text>
</comment>
<dbReference type="PROSITE" id="PS51625">
    <property type="entry name" value="SAM_MT_TRMB"/>
    <property type="match status" value="1"/>
</dbReference>
<feature type="binding site" evidence="7">
    <location>
        <position position="132"/>
    </location>
    <ligand>
        <name>S-adenosyl-L-methionine</name>
        <dbReference type="ChEBI" id="CHEBI:59789"/>
    </ligand>
</feature>
<sequence>MAQNTRTVRSFVLRKGRITEAQQRALDEDWFRFGLNLEDGMADFDQVFGRNAPRTLEIGCGMGGATLAMAAAAPEQDFIGVEVHQAGIGALLLGIKKHSLGNLRLYRCDALDVLKQCIADNSLDRVLLFFPDPWHKKRHHKRRIVQAEFAELLRGKLKVGGLFHLASDWQPYAQHMLDVMSAAPGWRNLAADGGFIPRPPERPLTKFEQRGERLGHGIFDLKFIRVD</sequence>
<organism evidence="8 9">
    <name type="scientific">Ventosimonas gracilis</name>
    <dbReference type="NCBI Taxonomy" id="1680762"/>
    <lineage>
        <taxon>Bacteria</taxon>
        <taxon>Pseudomonadati</taxon>
        <taxon>Pseudomonadota</taxon>
        <taxon>Gammaproteobacteria</taxon>
        <taxon>Pseudomonadales</taxon>
        <taxon>Ventosimonadaceae</taxon>
        <taxon>Ventosimonas</taxon>
    </lineage>
</organism>
<dbReference type="InterPro" id="IPR003358">
    <property type="entry name" value="tRNA_(Gua-N-7)_MeTrfase_Trmb"/>
</dbReference>
<dbReference type="NCBIfam" id="TIGR00091">
    <property type="entry name" value="tRNA (guanosine(46)-N7)-methyltransferase TrmB"/>
    <property type="match status" value="1"/>
</dbReference>
<dbReference type="OrthoDB" id="9802090at2"/>
<feature type="binding site" evidence="7">
    <location>
        <position position="168"/>
    </location>
    <ligand>
        <name>substrate</name>
    </ligand>
</feature>
<feature type="binding site" evidence="7">
    <location>
        <begin position="205"/>
        <end position="208"/>
    </location>
    <ligand>
        <name>substrate</name>
    </ligand>
</feature>
<evidence type="ECO:0000256" key="6">
    <source>
        <dbReference type="ARBA" id="ARBA00022694"/>
    </source>
</evidence>
<dbReference type="PANTHER" id="PTHR23417">
    <property type="entry name" value="3-DEOXY-D-MANNO-OCTULOSONIC-ACID TRANSFERASE/TRNA GUANINE-N 7 - -METHYLTRANSFERASE"/>
    <property type="match status" value="1"/>
</dbReference>
<protein>
    <recommendedName>
        <fullName evidence="7">tRNA (guanine-N(7)-)-methyltransferase</fullName>
        <ecNumber evidence="7">2.1.1.33</ecNumber>
    </recommendedName>
    <alternativeName>
        <fullName evidence="7">tRNA (guanine(46)-N(7))-methyltransferase</fullName>
    </alternativeName>
    <alternativeName>
        <fullName evidence="7">tRNA(m7G46)-methyltransferase</fullName>
    </alternativeName>
</protein>
<evidence type="ECO:0000313" key="8">
    <source>
        <dbReference type="EMBL" id="KXU39320.1"/>
    </source>
</evidence>
<dbReference type="EMBL" id="LSZO01000017">
    <property type="protein sequence ID" value="KXU39320.1"/>
    <property type="molecule type" value="Genomic_DNA"/>
</dbReference>
<proteinExistence type="inferred from homology"/>
<evidence type="ECO:0000256" key="2">
    <source>
        <dbReference type="ARBA" id="ARBA00003015"/>
    </source>
</evidence>
<evidence type="ECO:0000256" key="7">
    <source>
        <dbReference type="HAMAP-Rule" id="MF_01057"/>
    </source>
</evidence>
<keyword evidence="4 7" id="KW-0808">Transferase</keyword>
<evidence type="ECO:0000256" key="5">
    <source>
        <dbReference type="ARBA" id="ARBA00022691"/>
    </source>
</evidence>
<reference evidence="8 9" key="1">
    <citation type="submission" date="2016-02" db="EMBL/GenBank/DDBJ databases">
        <authorList>
            <person name="Wen L."/>
            <person name="He K."/>
            <person name="Yang H."/>
        </authorList>
    </citation>
    <scope>NUCLEOTIDE SEQUENCE [LARGE SCALE GENOMIC DNA]</scope>
    <source>
        <strain evidence="8 9">CV58</strain>
    </source>
</reference>
<comment type="catalytic activity">
    <reaction evidence="1 7">
        <text>guanosine(46) in tRNA + S-adenosyl-L-methionine = N(7)-methylguanosine(46) in tRNA + S-adenosyl-L-homocysteine</text>
        <dbReference type="Rhea" id="RHEA:42708"/>
        <dbReference type="Rhea" id="RHEA-COMP:10188"/>
        <dbReference type="Rhea" id="RHEA-COMP:10189"/>
        <dbReference type="ChEBI" id="CHEBI:57856"/>
        <dbReference type="ChEBI" id="CHEBI:59789"/>
        <dbReference type="ChEBI" id="CHEBI:74269"/>
        <dbReference type="ChEBI" id="CHEBI:74480"/>
        <dbReference type="EC" id="2.1.1.33"/>
    </reaction>
</comment>
<accession>A0A139SY17</accession>
<evidence type="ECO:0000313" key="9">
    <source>
        <dbReference type="Proteomes" id="UP000072660"/>
    </source>
</evidence>
<dbReference type="SUPFAM" id="SSF53335">
    <property type="entry name" value="S-adenosyl-L-methionine-dependent methyltransferases"/>
    <property type="match status" value="1"/>
</dbReference>
<feature type="binding site" evidence="7">
    <location>
        <position position="57"/>
    </location>
    <ligand>
        <name>S-adenosyl-L-methionine</name>
        <dbReference type="ChEBI" id="CHEBI:59789"/>
    </ligand>
</feature>
<keyword evidence="3 7" id="KW-0489">Methyltransferase</keyword>
<comment type="similarity">
    <text evidence="7">Belongs to the class I-like SAM-binding methyltransferase superfamily. TrmB family.</text>
</comment>
<keyword evidence="5 7" id="KW-0949">S-adenosyl-L-methionine</keyword>
<comment type="function">
    <text evidence="2 7">Catalyzes the formation of N(7)-methylguanine at position 46 (m7G46) in tRNA.</text>
</comment>